<evidence type="ECO:0000256" key="8">
    <source>
        <dbReference type="ARBA" id="ARBA00023172"/>
    </source>
</evidence>
<dbReference type="HAMAP" id="MF_01808">
    <property type="entry name" value="Recomb_XerC_XerD"/>
    <property type="match status" value="1"/>
</dbReference>
<keyword evidence="5 10" id="KW-0159">Chromosome partition</keyword>
<dbReference type="Gene3D" id="1.10.150.130">
    <property type="match status" value="1"/>
</dbReference>
<dbReference type="InterPro" id="IPR013762">
    <property type="entry name" value="Integrase-like_cat_sf"/>
</dbReference>
<dbReference type="InterPro" id="IPR044068">
    <property type="entry name" value="CB"/>
</dbReference>
<evidence type="ECO:0000256" key="6">
    <source>
        <dbReference type="ARBA" id="ARBA00022908"/>
    </source>
</evidence>
<comment type="subunit">
    <text evidence="10">Forms a cyclic heterotetrameric complex composed of two molecules of XerC and two molecules of XerD.</text>
</comment>
<evidence type="ECO:0000256" key="5">
    <source>
        <dbReference type="ARBA" id="ARBA00022829"/>
    </source>
</evidence>
<evidence type="ECO:0000313" key="16">
    <source>
        <dbReference type="EMBL" id="SEF65429.1"/>
    </source>
</evidence>
<keyword evidence="9 10" id="KW-0131">Cell cycle</keyword>
<dbReference type="eggNOG" id="COG4973">
    <property type="taxonomic scope" value="Bacteria"/>
</dbReference>
<evidence type="ECO:0000313" key="17">
    <source>
        <dbReference type="Proteomes" id="UP000002718"/>
    </source>
</evidence>
<evidence type="ECO:0000256" key="9">
    <source>
        <dbReference type="ARBA" id="ARBA00023306"/>
    </source>
</evidence>
<evidence type="ECO:0000259" key="13">
    <source>
        <dbReference type="PROSITE" id="PS51898"/>
    </source>
</evidence>
<dbReference type="InterPro" id="IPR023009">
    <property type="entry name" value="Tyrosine_recombinase_XerC/XerD"/>
</dbReference>
<keyword evidence="7 10" id="KW-0238">DNA-binding</keyword>
<dbReference type="Pfam" id="PF02899">
    <property type="entry name" value="Phage_int_SAM_1"/>
    <property type="match status" value="1"/>
</dbReference>
<keyword evidence="3 10" id="KW-0963">Cytoplasm</keyword>
<evidence type="ECO:0000256" key="1">
    <source>
        <dbReference type="ARBA" id="ARBA00004496"/>
    </source>
</evidence>
<comment type="function">
    <text evidence="10">Site-specific tyrosine recombinase, which acts by catalyzing the cutting and rejoining of the recombining DNA molecules. The XerC-XerD complex is essential to convert dimers of the bacterial chromosome into monomers to permit their segregation at cell division. It also contributes to the segregational stability of plasmids.</text>
</comment>
<dbReference type="GO" id="GO:0007059">
    <property type="term" value="P:chromosome segregation"/>
    <property type="evidence" value="ECO:0007669"/>
    <property type="project" value="UniProtKB-UniRule"/>
</dbReference>
<feature type="region of interest" description="Disordered" evidence="12">
    <location>
        <begin position="1"/>
        <end position="21"/>
    </location>
</feature>
<evidence type="ECO:0000256" key="4">
    <source>
        <dbReference type="ARBA" id="ARBA00022618"/>
    </source>
</evidence>
<dbReference type="InterPro" id="IPR011010">
    <property type="entry name" value="DNA_brk_join_enz"/>
</dbReference>
<reference evidence="15 17" key="3">
    <citation type="journal article" date="2008" name="Appl. Environ. Microbiol.">
        <title>Complete genome sequence of Nitrosospira multiformis, an ammonia-oxidizing bacterium from the soil environment.</title>
        <authorList>
            <person name="Norton J.M."/>
            <person name="Klotz M.G."/>
            <person name="Stein L.Y."/>
            <person name="Arp D.J."/>
            <person name="Bottomley P.J."/>
            <person name="Chain P.S."/>
            <person name="Hauser L.J."/>
            <person name="Land M.L."/>
            <person name="Larimer F.W."/>
            <person name="Shin M.W."/>
            <person name="Starkenburg S.R."/>
        </authorList>
    </citation>
    <scope>NUCLEOTIDE SEQUENCE [LARGE SCALE GENOMIC DNA]</scope>
    <source>
        <strain evidence="15">ATCC 25196</strain>
        <strain evidence="17">ATCC 25196 / NCIMB 11849 / C 71</strain>
    </source>
</reference>
<dbReference type="CDD" id="cd00798">
    <property type="entry name" value="INT_XerDC_C"/>
    <property type="match status" value="1"/>
</dbReference>
<feature type="active site" evidence="10">
    <location>
        <position position="189"/>
    </location>
</feature>
<dbReference type="PROSITE" id="PS51900">
    <property type="entry name" value="CB"/>
    <property type="match status" value="1"/>
</dbReference>
<dbReference type="AlphaFoldDB" id="Q2Y5Y8"/>
<evidence type="ECO:0000256" key="7">
    <source>
        <dbReference type="ARBA" id="ARBA00023125"/>
    </source>
</evidence>
<dbReference type="EMBL" id="FNVK01000005">
    <property type="protein sequence ID" value="SEF65429.1"/>
    <property type="molecule type" value="Genomic_DNA"/>
</dbReference>
<dbReference type="GO" id="GO:0005737">
    <property type="term" value="C:cytoplasm"/>
    <property type="evidence" value="ECO:0007669"/>
    <property type="project" value="UniProtKB-SubCell"/>
</dbReference>
<dbReference type="GO" id="GO:0006313">
    <property type="term" value="P:DNA transposition"/>
    <property type="evidence" value="ECO:0007669"/>
    <property type="project" value="UniProtKB-UniRule"/>
</dbReference>
<reference evidence="15" key="1">
    <citation type="submission" date="2005-08" db="EMBL/GenBank/DDBJ databases">
        <title>Complete sequence of Chromosome 1 of Nitrosospira multiformis ATCC 25196.</title>
        <authorList>
            <consortium name="US DOE Joint Genome Institute"/>
            <person name="Copeland A."/>
            <person name="Lucas S."/>
            <person name="Lapidus A."/>
            <person name="Barry K."/>
            <person name="Detter J.C."/>
            <person name="Glavina T."/>
            <person name="Hammon N."/>
            <person name="Israni S."/>
            <person name="Pitluck S."/>
            <person name="Chain P."/>
            <person name="Malfatti S."/>
            <person name="Shin M."/>
            <person name="Vergez L."/>
            <person name="Schmutz J."/>
            <person name="Larimer F."/>
            <person name="Land M."/>
            <person name="Hauser L."/>
            <person name="Kyrpides N."/>
            <person name="Lykidis A."/>
            <person name="Richardson P."/>
        </authorList>
    </citation>
    <scope>NUCLEOTIDE SEQUENCE</scope>
    <source>
        <strain evidence="15">ATCC 25196</strain>
    </source>
</reference>
<feature type="active site" evidence="10">
    <location>
        <position position="165"/>
    </location>
</feature>
<gene>
    <name evidence="10" type="primary">xerC</name>
    <name evidence="15" type="ordered locus">Nmul_A2544</name>
    <name evidence="16" type="ORF">SAMN05216403_10566</name>
</gene>
<feature type="active site" evidence="10">
    <location>
        <position position="284"/>
    </location>
</feature>
<dbReference type="PANTHER" id="PTHR30349">
    <property type="entry name" value="PHAGE INTEGRASE-RELATED"/>
    <property type="match status" value="1"/>
</dbReference>
<evidence type="ECO:0000256" key="11">
    <source>
        <dbReference type="NCBIfam" id="TIGR02224"/>
    </source>
</evidence>
<evidence type="ECO:0000259" key="14">
    <source>
        <dbReference type="PROSITE" id="PS51900"/>
    </source>
</evidence>
<comment type="subcellular location">
    <subcellularLocation>
        <location evidence="1 10">Cytoplasm</location>
    </subcellularLocation>
</comment>
<dbReference type="InterPro" id="IPR004107">
    <property type="entry name" value="Integrase_SAM-like_N"/>
</dbReference>
<reference evidence="17" key="2">
    <citation type="submission" date="2005-08" db="EMBL/GenBank/DDBJ databases">
        <title>Complete sequence of chromosome 1 of Nitrosospira multiformis ATCC 25196.</title>
        <authorList>
            <person name="Copeland A."/>
            <person name="Lucas S."/>
            <person name="Lapidus A."/>
            <person name="Barry K."/>
            <person name="Detter J.C."/>
            <person name="Glavina T."/>
            <person name="Hammon N."/>
            <person name="Israni S."/>
            <person name="Pitluck S."/>
            <person name="Chain P."/>
            <person name="Malfatti S."/>
            <person name="Shin M."/>
            <person name="Vergez L."/>
            <person name="Schmutz J."/>
            <person name="Larimer F."/>
            <person name="Land M."/>
            <person name="Hauser L."/>
            <person name="Kyrpides N."/>
            <person name="Lykidis A."/>
            <person name="Richardson P."/>
        </authorList>
    </citation>
    <scope>NUCLEOTIDE SEQUENCE [LARGE SCALE GENOMIC DNA]</scope>
    <source>
        <strain evidence="17">ATCC 25196 / NCIMB 11849 / C 71</strain>
    </source>
</reference>
<dbReference type="InterPro" id="IPR050090">
    <property type="entry name" value="Tyrosine_recombinase_XerCD"/>
</dbReference>
<dbReference type="Proteomes" id="UP000236751">
    <property type="component" value="Unassembled WGS sequence"/>
</dbReference>
<name>Q2Y5Y8_NITMU</name>
<keyword evidence="6 10" id="KW-0229">DNA integration</keyword>
<feature type="active site" evidence="10">
    <location>
        <position position="258"/>
    </location>
</feature>
<evidence type="ECO:0000313" key="15">
    <source>
        <dbReference type="EMBL" id="ABB75833.1"/>
    </source>
</evidence>
<dbReference type="Proteomes" id="UP000002718">
    <property type="component" value="Chromosome"/>
</dbReference>
<reference evidence="16 18" key="4">
    <citation type="submission" date="2016-10" db="EMBL/GenBank/DDBJ databases">
        <authorList>
            <person name="de Groot N.N."/>
        </authorList>
    </citation>
    <scope>NUCLEOTIDE SEQUENCE [LARGE SCALE GENOMIC DNA]</scope>
    <source>
        <strain evidence="16 18">Nl13</strain>
    </source>
</reference>
<feature type="active site" evidence="10">
    <location>
        <position position="261"/>
    </location>
</feature>
<protein>
    <recommendedName>
        <fullName evidence="10 11">Tyrosine recombinase XerC</fullName>
    </recommendedName>
</protein>
<dbReference type="NCBIfam" id="TIGR02224">
    <property type="entry name" value="recomb_XerC"/>
    <property type="match status" value="1"/>
</dbReference>
<dbReference type="SUPFAM" id="SSF56349">
    <property type="entry name" value="DNA breaking-rejoining enzymes"/>
    <property type="match status" value="1"/>
</dbReference>
<comment type="similarity">
    <text evidence="2 10">Belongs to the 'phage' integrase family. XerC subfamily.</text>
</comment>
<dbReference type="RefSeq" id="WP_011381832.1">
    <property type="nucleotide sequence ID" value="NC_007614.1"/>
</dbReference>
<dbReference type="InterPro" id="IPR010998">
    <property type="entry name" value="Integrase_recombinase_N"/>
</dbReference>
<dbReference type="GO" id="GO:0003677">
    <property type="term" value="F:DNA binding"/>
    <property type="evidence" value="ECO:0007669"/>
    <property type="project" value="UniProtKB-UniRule"/>
</dbReference>
<keyword evidence="4 10" id="KW-0132">Cell division</keyword>
<keyword evidence="8 10" id="KW-0233">DNA recombination</keyword>
<dbReference type="STRING" id="323848.Nmul_A2544"/>
<dbReference type="GO" id="GO:0051301">
    <property type="term" value="P:cell division"/>
    <property type="evidence" value="ECO:0007669"/>
    <property type="project" value="UniProtKB-UniRule"/>
</dbReference>
<organism evidence="15 17">
    <name type="scientific">Nitrosospira multiformis (strain ATCC 25196 / NCIMB 11849 / C 71)</name>
    <dbReference type="NCBI Taxonomy" id="323848"/>
    <lineage>
        <taxon>Bacteria</taxon>
        <taxon>Pseudomonadati</taxon>
        <taxon>Pseudomonadota</taxon>
        <taxon>Betaproteobacteria</taxon>
        <taxon>Nitrosomonadales</taxon>
        <taxon>Nitrosomonadaceae</taxon>
        <taxon>Nitrosospira</taxon>
    </lineage>
</organism>
<evidence type="ECO:0000256" key="3">
    <source>
        <dbReference type="ARBA" id="ARBA00022490"/>
    </source>
</evidence>
<dbReference type="PANTHER" id="PTHR30349:SF81">
    <property type="entry name" value="TYROSINE RECOMBINASE XERC"/>
    <property type="match status" value="1"/>
</dbReference>
<proteinExistence type="inferred from homology"/>
<feature type="domain" description="Tyr recombinase" evidence="13">
    <location>
        <begin position="126"/>
        <end position="306"/>
    </location>
</feature>
<dbReference type="InterPro" id="IPR002104">
    <property type="entry name" value="Integrase_catalytic"/>
</dbReference>
<evidence type="ECO:0000256" key="10">
    <source>
        <dbReference type="HAMAP-Rule" id="MF_01808"/>
    </source>
</evidence>
<evidence type="ECO:0000256" key="2">
    <source>
        <dbReference type="ARBA" id="ARBA00006657"/>
    </source>
</evidence>
<dbReference type="Pfam" id="PF00589">
    <property type="entry name" value="Phage_integrase"/>
    <property type="match status" value="1"/>
</dbReference>
<dbReference type="EMBL" id="CP000103">
    <property type="protein sequence ID" value="ABB75833.1"/>
    <property type="molecule type" value="Genomic_DNA"/>
</dbReference>
<dbReference type="GO" id="GO:0009037">
    <property type="term" value="F:tyrosine-based site-specific recombinase activity"/>
    <property type="evidence" value="ECO:0007669"/>
    <property type="project" value="UniProtKB-UniRule"/>
</dbReference>
<evidence type="ECO:0000256" key="12">
    <source>
        <dbReference type="SAM" id="MobiDB-lite"/>
    </source>
</evidence>
<feature type="active site" description="O-(3'-phospho-DNA)-tyrosine intermediate" evidence="10">
    <location>
        <position position="293"/>
    </location>
</feature>
<keyword evidence="17" id="KW-1185">Reference proteome</keyword>
<evidence type="ECO:0000313" key="18">
    <source>
        <dbReference type="Proteomes" id="UP000236751"/>
    </source>
</evidence>
<dbReference type="PROSITE" id="PS51898">
    <property type="entry name" value="TYR_RECOMBINASE"/>
    <property type="match status" value="1"/>
</dbReference>
<feature type="domain" description="Core-binding (CB)" evidence="14">
    <location>
        <begin position="22"/>
        <end position="105"/>
    </location>
</feature>
<sequence length="318" mass="35459">MGKEQHPESLTGLSDPGKMPEKGQAELASAYLAYLSVTRRLSPLTCESYGRDLDVLMNLSRGIALEHLQIHHIRRFLAQLHANGFSGRSLARMLSAWRGLYNYLARHHGYACNPCAGVRAPKSPRSLPRTLSPDEALKLLEFDTPDLVALRDKAMFELCYSSGLRLAELANLKPEDLSLAEGIVRVTGKGNKTRDVPVGSKAMQVVREWIKQRATLAKPGETGLFLSRHGRNISRRSIDQRLKIQAVKQGISGRIHPHVLRHSFASHVLQSSGNLRAVQEMLGHASISTTQVYTHLDFQHLSKVYDATHPRARKKKES</sequence>
<dbReference type="Gene3D" id="1.10.443.10">
    <property type="entry name" value="Intergrase catalytic core"/>
    <property type="match status" value="1"/>
</dbReference>
<accession>Q2Y5Y8</accession>
<dbReference type="InterPro" id="IPR011931">
    <property type="entry name" value="Recomb_XerC"/>
</dbReference>
<dbReference type="HOGENOM" id="CLU_027562_9_0_4"/>
<dbReference type="KEGG" id="nmu:Nmul_A2544"/>